<dbReference type="AlphaFoldDB" id="A0ABD2MQB9"/>
<evidence type="ECO:0000313" key="2">
    <source>
        <dbReference type="Proteomes" id="UP001516400"/>
    </source>
</evidence>
<evidence type="ECO:0000313" key="1">
    <source>
        <dbReference type="EMBL" id="KAL3268636.1"/>
    </source>
</evidence>
<organism evidence="1 2">
    <name type="scientific">Cryptolaemus montrouzieri</name>
    <dbReference type="NCBI Taxonomy" id="559131"/>
    <lineage>
        <taxon>Eukaryota</taxon>
        <taxon>Metazoa</taxon>
        <taxon>Ecdysozoa</taxon>
        <taxon>Arthropoda</taxon>
        <taxon>Hexapoda</taxon>
        <taxon>Insecta</taxon>
        <taxon>Pterygota</taxon>
        <taxon>Neoptera</taxon>
        <taxon>Endopterygota</taxon>
        <taxon>Coleoptera</taxon>
        <taxon>Polyphaga</taxon>
        <taxon>Cucujiformia</taxon>
        <taxon>Coccinelloidea</taxon>
        <taxon>Coccinellidae</taxon>
        <taxon>Scymninae</taxon>
        <taxon>Scymnini</taxon>
        <taxon>Cryptolaemus</taxon>
    </lineage>
</organism>
<name>A0ABD2MQB9_9CUCU</name>
<dbReference type="EMBL" id="JABFTP020000021">
    <property type="protein sequence ID" value="KAL3268636.1"/>
    <property type="molecule type" value="Genomic_DNA"/>
</dbReference>
<protein>
    <submittedName>
        <fullName evidence="1">Uncharacterized protein</fullName>
    </submittedName>
</protein>
<reference evidence="1 2" key="1">
    <citation type="journal article" date="2021" name="BMC Biol.">
        <title>Horizontally acquired antibacterial genes associated with adaptive radiation of ladybird beetles.</title>
        <authorList>
            <person name="Li H.S."/>
            <person name="Tang X.F."/>
            <person name="Huang Y.H."/>
            <person name="Xu Z.Y."/>
            <person name="Chen M.L."/>
            <person name="Du X.Y."/>
            <person name="Qiu B.Y."/>
            <person name="Chen P.T."/>
            <person name="Zhang W."/>
            <person name="Slipinski A."/>
            <person name="Escalona H.E."/>
            <person name="Waterhouse R.M."/>
            <person name="Zwick A."/>
            <person name="Pang H."/>
        </authorList>
    </citation>
    <scope>NUCLEOTIDE SEQUENCE [LARGE SCALE GENOMIC DNA]</scope>
    <source>
        <strain evidence="1">SYSU2018</strain>
    </source>
</reference>
<dbReference type="PANTHER" id="PTHR33395">
    <property type="entry name" value="TRANSCRIPTASE, PUTATIVE-RELATED-RELATED"/>
    <property type="match status" value="1"/>
</dbReference>
<comment type="caution">
    <text evidence="1">The sequence shown here is derived from an EMBL/GenBank/DDBJ whole genome shotgun (WGS) entry which is preliminary data.</text>
</comment>
<sequence>MFLDITDTGGTSISIECIYRPRPCPNDLSMCDFNLTAVPWPLAPNRIYNSPSGPFVEMIRDSDLHQLVKEPTHFRVNQNPSLLDLVLVNDPSLVHELIHLPPFGRSDLETLLSNPVTNRKCCRTIQSTHYPDSNMRLDEIDWTDGLPLDFFIYEGKRNEIISDPDCSSLDLDGKFVMKLTMTIPQGVLSKWIGISLQFNCLISSTTRGNALEQIPYKKIEYLLTQTCYLTMFWQRKTAGHILKQYDQTAKCVWGNGSITNQ</sequence>
<proteinExistence type="predicted"/>
<accession>A0ABD2MQB9</accession>
<dbReference type="Proteomes" id="UP001516400">
    <property type="component" value="Unassembled WGS sequence"/>
</dbReference>
<dbReference type="PANTHER" id="PTHR33395:SF21">
    <property type="entry name" value="PERICARDIN"/>
    <property type="match status" value="1"/>
</dbReference>
<keyword evidence="2" id="KW-1185">Reference proteome</keyword>
<gene>
    <name evidence="1" type="ORF">HHI36_007740</name>
</gene>